<dbReference type="PROSITE" id="PS00086">
    <property type="entry name" value="CYTOCHROME_P450"/>
    <property type="match status" value="1"/>
</dbReference>
<sequence length="392" mass="45197">MCRGTKERPEAGIPPRFLRMNTKTFMGEELSRDEEWADAFTRYSLLGLELSEVLRAWPLWARRLVHWFMPSCWELRHRLVQVRKVLAAHNDKRARLQLERQSAGDESKFNDSTEWFETELKGQQDIIVSQLNLVLTSAHTTSDLLTQAVIGIAEHPELFCSLREEVIQVINAHGWQKSGLHELKRMDSVIKELQRLNPALLVNFRRRAMTDIKLRHDWIIKSGTRIVVDVIHTLDSSFGFYENAEQCLPDRYFEKRGSTGQHTQAQLVTTSVNHMGFGHGRHACPGRFFAVQEIKIILCHMLLKSLNEAWIENIRAVWIEGTSWRRTAVTGVGRYGEYDDIPPVILPENLHCRHDRRSGPGPTIYVGLTPSDPTIFMHPEAVDEAWGYGFHE</sequence>
<keyword evidence="12" id="KW-0175">Coiled coil</keyword>
<evidence type="ECO:0000256" key="6">
    <source>
        <dbReference type="ARBA" id="ARBA00023002"/>
    </source>
</evidence>
<dbReference type="SUPFAM" id="SSF48264">
    <property type="entry name" value="Cytochrome P450"/>
    <property type="match status" value="1"/>
</dbReference>
<evidence type="ECO:0000256" key="5">
    <source>
        <dbReference type="ARBA" id="ARBA00022723"/>
    </source>
</evidence>
<dbReference type="InterPro" id="IPR001128">
    <property type="entry name" value="Cyt_P450"/>
</dbReference>
<evidence type="ECO:0000313" key="14">
    <source>
        <dbReference type="Proteomes" id="UP000573603"/>
    </source>
</evidence>
<name>A0A8H5E561_9HYPO</name>
<keyword evidence="6 11" id="KW-0560">Oxidoreductase</keyword>
<evidence type="ECO:0000256" key="11">
    <source>
        <dbReference type="RuleBase" id="RU000461"/>
    </source>
</evidence>
<protein>
    <recommendedName>
        <fullName evidence="15">Cytochrome P450 monooxygenase</fullName>
    </recommendedName>
</protein>
<dbReference type="PRINTS" id="PR00465">
    <property type="entry name" value="EP450IV"/>
</dbReference>
<dbReference type="AlphaFoldDB" id="A0A8H5E561"/>
<evidence type="ECO:0000256" key="3">
    <source>
        <dbReference type="ARBA" id="ARBA00010617"/>
    </source>
</evidence>
<evidence type="ECO:0000256" key="4">
    <source>
        <dbReference type="ARBA" id="ARBA00022617"/>
    </source>
</evidence>
<comment type="pathway">
    <text evidence="9">Plant hormone biosynthesis; gibberellin biosynthesis.</text>
</comment>
<feature type="coiled-coil region" evidence="12">
    <location>
        <begin position="79"/>
        <end position="106"/>
    </location>
</feature>
<evidence type="ECO:0000256" key="1">
    <source>
        <dbReference type="ARBA" id="ARBA00001971"/>
    </source>
</evidence>
<keyword evidence="8 11" id="KW-0503">Monooxygenase</keyword>
<dbReference type="PANTHER" id="PTHR46206:SF2">
    <property type="entry name" value="CYTOCHROME P450 MONOOXYGENASE AUSG-RELATED"/>
    <property type="match status" value="1"/>
</dbReference>
<dbReference type="InterPro" id="IPR036396">
    <property type="entry name" value="Cyt_P450_sf"/>
</dbReference>
<dbReference type="GO" id="GO:0016705">
    <property type="term" value="F:oxidoreductase activity, acting on paired donors, with incorporation or reduction of molecular oxygen"/>
    <property type="evidence" value="ECO:0007669"/>
    <property type="project" value="InterPro"/>
</dbReference>
<dbReference type="EMBL" id="JABEVY010000138">
    <property type="protein sequence ID" value="KAF5247610.1"/>
    <property type="molecule type" value="Genomic_DNA"/>
</dbReference>
<dbReference type="Gene3D" id="1.10.630.10">
    <property type="entry name" value="Cytochrome P450"/>
    <property type="match status" value="1"/>
</dbReference>
<keyword evidence="7 10" id="KW-0408">Iron</keyword>
<evidence type="ECO:0000256" key="2">
    <source>
        <dbReference type="ARBA" id="ARBA00004972"/>
    </source>
</evidence>
<dbReference type="GO" id="GO:0005506">
    <property type="term" value="F:iron ion binding"/>
    <property type="evidence" value="ECO:0007669"/>
    <property type="project" value="InterPro"/>
</dbReference>
<dbReference type="GO" id="GO:0020037">
    <property type="term" value="F:heme binding"/>
    <property type="evidence" value="ECO:0007669"/>
    <property type="project" value="InterPro"/>
</dbReference>
<dbReference type="GO" id="GO:0004497">
    <property type="term" value="F:monooxygenase activity"/>
    <property type="evidence" value="ECO:0007669"/>
    <property type="project" value="UniProtKB-KW"/>
</dbReference>
<organism evidence="13 14">
    <name type="scientific">Fusarium anthophilum</name>
    <dbReference type="NCBI Taxonomy" id="48485"/>
    <lineage>
        <taxon>Eukaryota</taxon>
        <taxon>Fungi</taxon>
        <taxon>Dikarya</taxon>
        <taxon>Ascomycota</taxon>
        <taxon>Pezizomycotina</taxon>
        <taxon>Sordariomycetes</taxon>
        <taxon>Hypocreomycetidae</taxon>
        <taxon>Hypocreales</taxon>
        <taxon>Nectriaceae</taxon>
        <taxon>Fusarium</taxon>
        <taxon>Fusarium fujikuroi species complex</taxon>
    </lineage>
</organism>
<evidence type="ECO:0008006" key="15">
    <source>
        <dbReference type="Google" id="ProtNLM"/>
    </source>
</evidence>
<dbReference type="Pfam" id="PF00067">
    <property type="entry name" value="p450"/>
    <property type="match status" value="1"/>
</dbReference>
<evidence type="ECO:0000256" key="7">
    <source>
        <dbReference type="ARBA" id="ARBA00023004"/>
    </source>
</evidence>
<dbReference type="InterPro" id="IPR017972">
    <property type="entry name" value="Cyt_P450_CS"/>
</dbReference>
<evidence type="ECO:0000256" key="8">
    <source>
        <dbReference type="ARBA" id="ARBA00023033"/>
    </source>
</evidence>
<feature type="binding site" description="axial binding residue" evidence="10">
    <location>
        <position position="284"/>
    </location>
    <ligand>
        <name>heme</name>
        <dbReference type="ChEBI" id="CHEBI:30413"/>
    </ligand>
    <ligandPart>
        <name>Fe</name>
        <dbReference type="ChEBI" id="CHEBI:18248"/>
    </ligandPart>
</feature>
<comment type="cofactor">
    <cofactor evidence="1 10">
        <name>heme</name>
        <dbReference type="ChEBI" id="CHEBI:30413"/>
    </cofactor>
</comment>
<evidence type="ECO:0000313" key="13">
    <source>
        <dbReference type="EMBL" id="KAF5247610.1"/>
    </source>
</evidence>
<comment type="caution">
    <text evidence="13">The sequence shown here is derived from an EMBL/GenBank/DDBJ whole genome shotgun (WGS) entry which is preliminary data.</text>
</comment>
<accession>A0A8H5E561</accession>
<evidence type="ECO:0000256" key="9">
    <source>
        <dbReference type="ARBA" id="ARBA00037909"/>
    </source>
</evidence>
<dbReference type="InterPro" id="IPR002403">
    <property type="entry name" value="Cyt_P450_E_grp-IV"/>
</dbReference>
<comment type="pathway">
    <text evidence="2">Hormone biosynthesis.</text>
</comment>
<keyword evidence="5 10" id="KW-0479">Metal-binding</keyword>
<gene>
    <name evidence="13" type="ORF">FANTH_6361</name>
</gene>
<comment type="similarity">
    <text evidence="3 11">Belongs to the cytochrome P450 family.</text>
</comment>
<proteinExistence type="inferred from homology"/>
<dbReference type="PANTHER" id="PTHR46206">
    <property type="entry name" value="CYTOCHROME P450"/>
    <property type="match status" value="1"/>
</dbReference>
<dbReference type="Proteomes" id="UP000573603">
    <property type="component" value="Unassembled WGS sequence"/>
</dbReference>
<reference evidence="13 14" key="1">
    <citation type="journal article" date="2020" name="BMC Genomics">
        <title>Correction to: Identification and distribution of gene clusters required for synthesis of sphingolipid metabolism inhibitors in diverse species of the filamentous fungus Fusarium.</title>
        <authorList>
            <person name="Kim H.S."/>
            <person name="Lohmar J.M."/>
            <person name="Busman M."/>
            <person name="Brown D.W."/>
            <person name="Naumann T.A."/>
            <person name="Divon H.H."/>
            <person name="Lysoe E."/>
            <person name="Uhlig S."/>
            <person name="Proctor R.H."/>
        </authorList>
    </citation>
    <scope>NUCLEOTIDE SEQUENCE [LARGE SCALE GENOMIC DNA]</scope>
    <source>
        <strain evidence="13 14">NRRL 25214</strain>
    </source>
</reference>
<evidence type="ECO:0000256" key="12">
    <source>
        <dbReference type="SAM" id="Coils"/>
    </source>
</evidence>
<evidence type="ECO:0000256" key="10">
    <source>
        <dbReference type="PIRSR" id="PIRSR602403-1"/>
    </source>
</evidence>
<dbReference type="CDD" id="cd11041">
    <property type="entry name" value="CYP503A1-like"/>
    <property type="match status" value="1"/>
</dbReference>
<keyword evidence="14" id="KW-1185">Reference proteome</keyword>
<keyword evidence="4 10" id="KW-0349">Heme</keyword>